<dbReference type="Proteomes" id="UP001596222">
    <property type="component" value="Unassembled WGS sequence"/>
</dbReference>
<accession>A0ABW0A0B2</accession>
<dbReference type="EMBL" id="JBHSKJ010000007">
    <property type="protein sequence ID" value="MFC5145890.1"/>
    <property type="molecule type" value="Genomic_DNA"/>
</dbReference>
<protein>
    <submittedName>
        <fullName evidence="1">Uncharacterized protein</fullName>
    </submittedName>
</protein>
<dbReference type="RefSeq" id="WP_382041411.1">
    <property type="nucleotide sequence ID" value="NZ_JBHSKJ010000007.1"/>
</dbReference>
<sequence>MNNRQGCQVHSRIARGQADDLPAFHTSAREAHLAGQLARPFDDPVWRAEASYPFHVAALARRYRVSTHSAERKDGLLKLGEGTARTLGILVLRELIAHHGSFTRSLRKSFSQGATFGTWTTLIQRFLDEVPAPQLPELIALHEHNVTQSLLKEIKDLRNGFHHAHGVRRDHELDEDVEKLEPPVVSALSSVNWLSSTDWFWVERCEYLDESSFQAVGLRLRGSHPSWEPLSRPINHPLRPERVYVDGTPPGEPIDLWPLAMVSLCPDCRTRELFLLNQIANGTAVLRSLEEHELTIPYPADSQN</sequence>
<evidence type="ECO:0000313" key="1">
    <source>
        <dbReference type="EMBL" id="MFC5145890.1"/>
    </source>
</evidence>
<reference evidence="2" key="1">
    <citation type="journal article" date="2019" name="Int. J. Syst. Evol. Microbiol.">
        <title>The Global Catalogue of Microorganisms (GCM) 10K type strain sequencing project: providing services to taxonomists for standard genome sequencing and annotation.</title>
        <authorList>
            <consortium name="The Broad Institute Genomics Platform"/>
            <consortium name="The Broad Institute Genome Sequencing Center for Infectious Disease"/>
            <person name="Wu L."/>
            <person name="Ma J."/>
        </authorList>
    </citation>
    <scope>NUCLEOTIDE SEQUENCE [LARGE SCALE GENOMIC DNA]</scope>
    <source>
        <strain evidence="2">CGMCC 4.1641</strain>
    </source>
</reference>
<evidence type="ECO:0000313" key="2">
    <source>
        <dbReference type="Proteomes" id="UP001596222"/>
    </source>
</evidence>
<organism evidence="1 2">
    <name type="scientific">Streptomyces aureoversilis</name>
    <dbReference type="NCBI Taxonomy" id="67277"/>
    <lineage>
        <taxon>Bacteria</taxon>
        <taxon>Bacillati</taxon>
        <taxon>Actinomycetota</taxon>
        <taxon>Actinomycetes</taxon>
        <taxon>Kitasatosporales</taxon>
        <taxon>Streptomycetaceae</taxon>
        <taxon>Streptomyces</taxon>
    </lineage>
</organism>
<keyword evidence="2" id="KW-1185">Reference proteome</keyword>
<comment type="caution">
    <text evidence="1">The sequence shown here is derived from an EMBL/GenBank/DDBJ whole genome shotgun (WGS) entry which is preliminary data.</text>
</comment>
<gene>
    <name evidence="1" type="ORF">ACFPP6_14590</name>
</gene>
<name>A0ABW0A0B2_9ACTN</name>
<proteinExistence type="predicted"/>